<dbReference type="GO" id="GO:0008168">
    <property type="term" value="F:methyltransferase activity"/>
    <property type="evidence" value="ECO:0007669"/>
    <property type="project" value="UniProtKB-KW"/>
</dbReference>
<evidence type="ECO:0000313" key="2">
    <source>
        <dbReference type="EMBL" id="SHF26562.1"/>
    </source>
</evidence>
<dbReference type="EMBL" id="FQUU01000008">
    <property type="protein sequence ID" value="SHF26562.1"/>
    <property type="molecule type" value="Genomic_DNA"/>
</dbReference>
<proteinExistence type="predicted"/>
<dbReference type="PANTHER" id="PTHR43591">
    <property type="entry name" value="METHYLTRANSFERASE"/>
    <property type="match status" value="1"/>
</dbReference>
<evidence type="ECO:0000313" key="3">
    <source>
        <dbReference type="Proteomes" id="UP000184048"/>
    </source>
</evidence>
<dbReference type="GO" id="GO:0032259">
    <property type="term" value="P:methylation"/>
    <property type="evidence" value="ECO:0007669"/>
    <property type="project" value="UniProtKB-KW"/>
</dbReference>
<dbReference type="Gene3D" id="3.40.50.150">
    <property type="entry name" value="Vaccinia Virus protein VP39"/>
    <property type="match status" value="1"/>
</dbReference>
<dbReference type="OrthoDB" id="9795634at2"/>
<dbReference type="InterPro" id="IPR041698">
    <property type="entry name" value="Methyltransf_25"/>
</dbReference>
<accession>A0A1M5A9M4</accession>
<dbReference type="Pfam" id="PF13649">
    <property type="entry name" value="Methyltransf_25"/>
    <property type="match status" value="1"/>
</dbReference>
<dbReference type="AlphaFoldDB" id="A0A1M5A9M4"/>
<keyword evidence="2" id="KW-0830">Ubiquinone</keyword>
<gene>
    <name evidence="2" type="ORF">SAMN02745131_02183</name>
</gene>
<protein>
    <submittedName>
        <fullName evidence="2">Ubiquinone/menaquinone biosynthesis C-methylase UbiE</fullName>
    </submittedName>
</protein>
<dbReference type="RefSeq" id="WP_072835364.1">
    <property type="nucleotide sequence ID" value="NZ_FQUU01000008.1"/>
</dbReference>
<sequence>MSSLTAFAGSVPANYDKYLGPLLFETYALDLVERLQARHLKNVLEIACGTGRLTRHLLSLLPSDGSLVATDLNPDMIAEAKSHIINNRVQWLQADAQQLPFKQNSFDHVICQFGVMFFPDKEVAFKEAFRVLEEGGAYIFSVWDNMIYNPRVFILNKVMDELFKDEAPDFLKKGPYSYFDKDEIRDKLSKAGFVNISIDVVMKTTELKNVDDVVIGFVDGSPLSTFLAKKPVDLQQEVRHKLHEEIKAQVDQYGSVMPLQALLIQAIKK</sequence>
<feature type="domain" description="Methyltransferase" evidence="1">
    <location>
        <begin position="43"/>
        <end position="136"/>
    </location>
</feature>
<keyword evidence="2" id="KW-0489">Methyltransferase</keyword>
<keyword evidence="3" id="KW-1185">Reference proteome</keyword>
<evidence type="ECO:0000259" key="1">
    <source>
        <dbReference type="Pfam" id="PF13649"/>
    </source>
</evidence>
<keyword evidence="2" id="KW-0808">Transferase</keyword>
<reference evidence="2 3" key="1">
    <citation type="submission" date="2016-11" db="EMBL/GenBank/DDBJ databases">
        <authorList>
            <person name="Jaros S."/>
            <person name="Januszkiewicz K."/>
            <person name="Wedrychowicz H."/>
        </authorList>
    </citation>
    <scope>NUCLEOTIDE SEQUENCE [LARGE SCALE GENOMIC DNA]</scope>
    <source>
        <strain evidence="2 3">DSM 18119</strain>
    </source>
</reference>
<name>A0A1M5A9M4_9BACT</name>
<dbReference type="CDD" id="cd02440">
    <property type="entry name" value="AdoMet_MTases"/>
    <property type="match status" value="1"/>
</dbReference>
<dbReference type="InterPro" id="IPR029063">
    <property type="entry name" value="SAM-dependent_MTases_sf"/>
</dbReference>
<dbReference type="Proteomes" id="UP000184048">
    <property type="component" value="Unassembled WGS sequence"/>
</dbReference>
<dbReference type="STRING" id="1121884.SAMN02745131_02183"/>
<organism evidence="2 3">
    <name type="scientific">Flavisolibacter ginsengisoli DSM 18119</name>
    <dbReference type="NCBI Taxonomy" id="1121884"/>
    <lineage>
        <taxon>Bacteria</taxon>
        <taxon>Pseudomonadati</taxon>
        <taxon>Bacteroidota</taxon>
        <taxon>Chitinophagia</taxon>
        <taxon>Chitinophagales</taxon>
        <taxon>Chitinophagaceae</taxon>
        <taxon>Flavisolibacter</taxon>
    </lineage>
</organism>
<dbReference type="SUPFAM" id="SSF53335">
    <property type="entry name" value="S-adenosyl-L-methionine-dependent methyltransferases"/>
    <property type="match status" value="1"/>
</dbReference>